<dbReference type="PANTHER" id="PTHR36785">
    <property type="entry name" value="OS05G0502500 PROTEIN"/>
    <property type="match status" value="1"/>
</dbReference>
<organism evidence="2 3">
    <name type="scientific">Stenomitos frigidus AS-A4</name>
    <dbReference type="NCBI Taxonomy" id="2933935"/>
    <lineage>
        <taxon>Bacteria</taxon>
        <taxon>Bacillati</taxon>
        <taxon>Cyanobacteriota</taxon>
        <taxon>Cyanophyceae</taxon>
        <taxon>Leptolyngbyales</taxon>
        <taxon>Leptolyngbyaceae</taxon>
        <taxon>Stenomitos</taxon>
    </lineage>
</organism>
<evidence type="ECO:0000313" key="3">
    <source>
        <dbReference type="Proteomes" id="UP001476950"/>
    </source>
</evidence>
<accession>A0ABV0KJE4</accession>
<dbReference type="EMBL" id="JAMPLM010000010">
    <property type="protein sequence ID" value="MEP1059376.1"/>
    <property type="molecule type" value="Genomic_DNA"/>
</dbReference>
<sequence>MNQDSFKNFQIGFAEVSRFLLPFAVIWLLGAIGLGWLVKSFFILVGLILITPVIAFFGFRWWLRRNLIQADCPVCQYEFVSLNQTEFSCPNCNEPLKVEGGSFHRLTPPGTIDVSAVEVSAKTLED</sequence>
<keyword evidence="1" id="KW-0812">Transmembrane</keyword>
<evidence type="ECO:0000256" key="1">
    <source>
        <dbReference type="SAM" id="Phobius"/>
    </source>
</evidence>
<keyword evidence="3" id="KW-1185">Reference proteome</keyword>
<gene>
    <name evidence="2" type="ORF">NDI38_13090</name>
</gene>
<protein>
    <submittedName>
        <fullName evidence="2">Uncharacterized protein</fullName>
    </submittedName>
</protein>
<keyword evidence="1" id="KW-1133">Transmembrane helix</keyword>
<reference evidence="2 3" key="1">
    <citation type="submission" date="2022-04" db="EMBL/GenBank/DDBJ databases">
        <title>Positive selection, recombination, and allopatry shape intraspecific diversity of widespread and dominant cyanobacteria.</title>
        <authorList>
            <person name="Wei J."/>
            <person name="Shu W."/>
            <person name="Hu C."/>
        </authorList>
    </citation>
    <scope>NUCLEOTIDE SEQUENCE [LARGE SCALE GENOMIC DNA]</scope>
    <source>
        <strain evidence="2 3">AS-A4</strain>
    </source>
</reference>
<proteinExistence type="predicted"/>
<dbReference type="RefSeq" id="WP_190448744.1">
    <property type="nucleotide sequence ID" value="NZ_JAMPLM010000010.1"/>
</dbReference>
<evidence type="ECO:0000313" key="2">
    <source>
        <dbReference type="EMBL" id="MEP1059376.1"/>
    </source>
</evidence>
<feature type="transmembrane region" description="Helical" evidence="1">
    <location>
        <begin position="20"/>
        <end position="37"/>
    </location>
</feature>
<dbReference type="PANTHER" id="PTHR36785:SF1">
    <property type="entry name" value="OS05G0502500 PROTEIN"/>
    <property type="match status" value="1"/>
</dbReference>
<keyword evidence="1" id="KW-0472">Membrane</keyword>
<dbReference type="Proteomes" id="UP001476950">
    <property type="component" value="Unassembled WGS sequence"/>
</dbReference>
<name>A0ABV0KJE4_9CYAN</name>
<comment type="caution">
    <text evidence="2">The sequence shown here is derived from an EMBL/GenBank/DDBJ whole genome shotgun (WGS) entry which is preliminary data.</text>
</comment>
<feature type="transmembrane region" description="Helical" evidence="1">
    <location>
        <begin position="43"/>
        <end position="63"/>
    </location>
</feature>